<evidence type="ECO:0000313" key="1">
    <source>
        <dbReference type="EMBL" id="ROW08390.1"/>
    </source>
</evidence>
<sequence>MPAMHASLLNEACHRSQWEQYAANRNQFVWTVSTRSEWVSEASNMHTAASNECRQMNTGSPIFLRQNRCSLRTFWAACRVERDRDLPGRCISR</sequence>
<evidence type="ECO:0000313" key="2">
    <source>
        <dbReference type="Proteomes" id="UP000283895"/>
    </source>
</evidence>
<organism evidence="1 2">
    <name type="scientific">Cytospora schulzeri</name>
    <dbReference type="NCBI Taxonomy" id="448051"/>
    <lineage>
        <taxon>Eukaryota</taxon>
        <taxon>Fungi</taxon>
        <taxon>Dikarya</taxon>
        <taxon>Ascomycota</taxon>
        <taxon>Pezizomycotina</taxon>
        <taxon>Sordariomycetes</taxon>
        <taxon>Sordariomycetidae</taxon>
        <taxon>Diaporthales</taxon>
        <taxon>Cytosporaceae</taxon>
        <taxon>Cytospora</taxon>
    </lineage>
</organism>
<gene>
    <name evidence="1" type="ORF">VMCG_03334</name>
</gene>
<dbReference type="EMBL" id="LKEA01000006">
    <property type="protein sequence ID" value="ROW08390.1"/>
    <property type="molecule type" value="Genomic_DNA"/>
</dbReference>
<accession>A0A423WY52</accession>
<dbReference type="Proteomes" id="UP000283895">
    <property type="component" value="Unassembled WGS sequence"/>
</dbReference>
<name>A0A423WY52_9PEZI</name>
<reference evidence="1 2" key="1">
    <citation type="submission" date="2015-09" db="EMBL/GenBank/DDBJ databases">
        <title>Host preference determinants of Valsa canker pathogens revealed by comparative genomics.</title>
        <authorList>
            <person name="Yin Z."/>
            <person name="Huang L."/>
        </authorList>
    </citation>
    <scope>NUCLEOTIDE SEQUENCE [LARGE SCALE GENOMIC DNA]</scope>
    <source>
        <strain evidence="1 2">03-1</strain>
    </source>
</reference>
<protein>
    <submittedName>
        <fullName evidence="1">Uncharacterized protein</fullName>
    </submittedName>
</protein>
<dbReference type="AlphaFoldDB" id="A0A423WY52"/>
<keyword evidence="2" id="KW-1185">Reference proteome</keyword>
<proteinExistence type="predicted"/>
<comment type="caution">
    <text evidence="1">The sequence shown here is derived from an EMBL/GenBank/DDBJ whole genome shotgun (WGS) entry which is preliminary data.</text>
</comment>